<dbReference type="InterPro" id="IPR021730">
    <property type="entry name" value="YdbH"/>
</dbReference>
<dbReference type="Proteomes" id="UP000663992">
    <property type="component" value="Unassembled WGS sequence"/>
</dbReference>
<evidence type="ECO:0000313" key="1">
    <source>
        <dbReference type="EMBL" id="MBN7821807.1"/>
    </source>
</evidence>
<keyword evidence="2" id="KW-1185">Reference proteome</keyword>
<gene>
    <name evidence="1" type="ORF">J0A65_18200</name>
</gene>
<dbReference type="Pfam" id="PF11739">
    <property type="entry name" value="YdbH-like"/>
    <property type="match status" value="1"/>
</dbReference>
<proteinExistence type="predicted"/>
<organism evidence="1 2">
    <name type="scientific">Bowmanella yangjiangensis</name>
    <dbReference type="NCBI Taxonomy" id="2811230"/>
    <lineage>
        <taxon>Bacteria</taxon>
        <taxon>Pseudomonadati</taxon>
        <taxon>Pseudomonadota</taxon>
        <taxon>Gammaproteobacteria</taxon>
        <taxon>Alteromonadales</taxon>
        <taxon>Alteromonadaceae</taxon>
        <taxon>Bowmanella</taxon>
    </lineage>
</organism>
<dbReference type="RefSeq" id="WP_206595772.1">
    <property type="nucleotide sequence ID" value="NZ_JAFKCS010000023.1"/>
</dbReference>
<evidence type="ECO:0000313" key="2">
    <source>
        <dbReference type="Proteomes" id="UP000663992"/>
    </source>
</evidence>
<comment type="caution">
    <text evidence="1">The sequence shown here is derived from an EMBL/GenBank/DDBJ whole genome shotgun (WGS) entry which is preliminary data.</text>
</comment>
<accession>A0ABS3CXF9</accession>
<dbReference type="EMBL" id="JAFKCS010000023">
    <property type="protein sequence ID" value="MBN7821807.1"/>
    <property type="molecule type" value="Genomic_DNA"/>
</dbReference>
<name>A0ABS3CXF9_9ALTE</name>
<sequence length="817" mass="89533">MKAAFKWVSGILIAGLIIIALVYSFRHPLAFSLANHYLKPYQLSLDCLEFSLSRENGSWQIDAKQLCLSGPGFVLDGQQVIYASNSLQIAKLAITHQPSTAANKADQQPLRWQIPTLPSVSIAALNLQSPMLRQPLELAVHYDKGELRLDGPWQAAVALTDNQAQAQINWSLTSLADYFPIPDSLPPELLNTVIQSQVSFDGQFVTSQHNLALQIPYQHNVKDQRCLLLLAAQGTLGLSLDILSLQGQADLTALPLSIALQQCPLPYAMADAYKPEQLQINLPLPVAFSLQQLSTPRLHAEFKGNSAGQLRVTDLLWQQSGKLTGRYQLDSHLTPDARQAKLFPLAMQGMGDFALQFSAGQPQYQLTGQAWQVSAERWKDPDWQVDALKLNADFTYSSVQGGEVNAQAAVAAGHFKDNRFSNLSASLFGRSADLASVRGHLDLSVDKFVAPQGQANGLHHQHQFSLQDAVYSLTGTSQIKELQADKWKLADIGLSHTAAMPLTEPLQGTSSHSWQLSSGLHGTIEQVQEQIMLTLPAQSASKFTALARPLLPELTFTQGKFAGTAKYNLNNQVLMATLGIDSLSLSYQDYLVNDINLATEVNWHSGSLHLPPARLNIGSVNAGLEITDISGELMGDEQGMRVETLSGKVLDGTFLLPKAMLSDKPQQVTLHLKNLDAKQLASLGKDAGIEVRGRISADVPIQLADRHIEVQGGRLYNEGPAKLLIYDNQAFEDLLASQPTLAPSLSALKNMDISSVTSKVDLKPDGWLNLEMKIKGHNPGQKQDVNFNYSHEENLFTLFRALQLGDEVQKKVQEKIK</sequence>
<reference evidence="1 2" key="1">
    <citation type="submission" date="2021-03" db="EMBL/GenBank/DDBJ databases">
        <title>novel species isolated from a fishpond in China.</title>
        <authorList>
            <person name="Lu H."/>
            <person name="Cai Z."/>
        </authorList>
    </citation>
    <scope>NUCLEOTIDE SEQUENCE [LARGE SCALE GENOMIC DNA]</scope>
    <source>
        <strain evidence="1 2">Y57</strain>
    </source>
</reference>
<protein>
    <submittedName>
        <fullName evidence="1">YdbH domain-containing protein</fullName>
    </submittedName>
</protein>